<protein>
    <submittedName>
        <fullName evidence="1">Uncharacterized protein</fullName>
    </submittedName>
</protein>
<name>A0A6J5LT41_9CAUD</name>
<dbReference type="EMBL" id="LR796829">
    <property type="protein sequence ID" value="CAB4168771.1"/>
    <property type="molecule type" value="Genomic_DNA"/>
</dbReference>
<dbReference type="EMBL" id="LR796316">
    <property type="protein sequence ID" value="CAB4136323.1"/>
    <property type="molecule type" value="Genomic_DNA"/>
</dbReference>
<evidence type="ECO:0000313" key="1">
    <source>
        <dbReference type="EMBL" id="CAB4136323.1"/>
    </source>
</evidence>
<proteinExistence type="predicted"/>
<gene>
    <name evidence="1" type="ORF">UFOVP302_54</name>
    <name evidence="2" type="ORF">UFOVP579_54</name>
</gene>
<evidence type="ECO:0000313" key="2">
    <source>
        <dbReference type="EMBL" id="CAB4168771.1"/>
    </source>
</evidence>
<reference evidence="1" key="1">
    <citation type="submission" date="2020-04" db="EMBL/GenBank/DDBJ databases">
        <authorList>
            <person name="Chiriac C."/>
            <person name="Salcher M."/>
            <person name="Ghai R."/>
            <person name="Kavagutti S V."/>
        </authorList>
    </citation>
    <scope>NUCLEOTIDE SEQUENCE</scope>
</reference>
<accession>A0A6J5LT41</accession>
<sequence>MYIQLSVDYQFIVIIIHKIQDFFCMQKVHLVLKQLVGCITLVTKQHQADFFQYQQIILITN</sequence>
<organism evidence="1">
    <name type="scientific">uncultured Caudovirales phage</name>
    <dbReference type="NCBI Taxonomy" id="2100421"/>
    <lineage>
        <taxon>Viruses</taxon>
        <taxon>Duplodnaviria</taxon>
        <taxon>Heunggongvirae</taxon>
        <taxon>Uroviricota</taxon>
        <taxon>Caudoviricetes</taxon>
        <taxon>Peduoviridae</taxon>
        <taxon>Maltschvirus</taxon>
        <taxon>Maltschvirus maltsch</taxon>
    </lineage>
</organism>